<dbReference type="Gene3D" id="3.40.50.300">
    <property type="entry name" value="P-loop containing nucleotide triphosphate hydrolases"/>
    <property type="match status" value="1"/>
</dbReference>
<name>A0A369XQM4_9PROT</name>
<dbReference type="AlphaFoldDB" id="A0A369XQM4"/>
<dbReference type="SUPFAM" id="SSF56436">
    <property type="entry name" value="C-type lectin-like"/>
    <property type="match status" value="1"/>
</dbReference>
<dbReference type="InterPro" id="IPR025875">
    <property type="entry name" value="Leu-rich_rpt_4"/>
</dbReference>
<dbReference type="InterPro" id="IPR016187">
    <property type="entry name" value="CTDL_fold"/>
</dbReference>
<evidence type="ECO:0000313" key="6">
    <source>
        <dbReference type="Proteomes" id="UP000253831"/>
    </source>
</evidence>
<dbReference type="EMBL" id="QPGA01000015">
    <property type="protein sequence ID" value="RDE50729.1"/>
    <property type="molecule type" value="Genomic_DNA"/>
</dbReference>
<keyword evidence="2" id="KW-0677">Repeat</keyword>
<dbReference type="InterPro" id="IPR051043">
    <property type="entry name" value="Sulfatase_Mod_Factor_Kinase"/>
</dbReference>
<reference evidence="5 6" key="1">
    <citation type="submission" date="2018-05" db="EMBL/GenBank/DDBJ databases">
        <title>Integrated omic analyses show evidence that a Ca. Accumulibacter phosphatis strain performs denitrification under micro-aerobic conditions.</title>
        <authorList>
            <person name="Camejo P.Y."/>
            <person name="Katherine M.D."/>
            <person name="Daniel N.R."/>
        </authorList>
    </citation>
    <scope>NUCLEOTIDE SEQUENCE [LARGE SCALE GENOMIC DNA]</scope>
    <source>
        <strain evidence="5">UW-LDO-IC</strain>
    </source>
</reference>
<dbReference type="Pfam" id="PF03781">
    <property type="entry name" value="FGE-sulfatase"/>
    <property type="match status" value="1"/>
</dbReference>
<organism evidence="5 6">
    <name type="scientific">Candidatus Accumulibacter meliphilus</name>
    <dbReference type="NCBI Taxonomy" id="2211374"/>
    <lineage>
        <taxon>Bacteria</taxon>
        <taxon>Pseudomonadati</taxon>
        <taxon>Pseudomonadota</taxon>
        <taxon>Betaproteobacteria</taxon>
        <taxon>Candidatus Accumulibacter</taxon>
    </lineage>
</organism>
<dbReference type="GO" id="GO:0120147">
    <property type="term" value="F:formylglycine-generating oxidase activity"/>
    <property type="evidence" value="ECO:0007669"/>
    <property type="project" value="TreeGrafter"/>
</dbReference>
<dbReference type="InterPro" id="IPR027417">
    <property type="entry name" value="P-loop_NTPase"/>
</dbReference>
<dbReference type="Proteomes" id="UP000253831">
    <property type="component" value="Unassembled WGS sequence"/>
</dbReference>
<dbReference type="SUPFAM" id="SSF52540">
    <property type="entry name" value="P-loop containing nucleoside triphosphate hydrolases"/>
    <property type="match status" value="1"/>
</dbReference>
<protein>
    <recommendedName>
        <fullName evidence="4">Sulfatase-modifying factor enzyme-like domain-containing protein</fullName>
    </recommendedName>
</protein>
<gene>
    <name evidence="5" type="ORF">DVS81_09680</name>
</gene>
<accession>A0A369XQM4</accession>
<evidence type="ECO:0000259" key="4">
    <source>
        <dbReference type="Pfam" id="PF03781"/>
    </source>
</evidence>
<dbReference type="InterPro" id="IPR032675">
    <property type="entry name" value="LRR_dom_sf"/>
</dbReference>
<feature type="domain" description="Sulfatase-modifying factor enzyme-like" evidence="4">
    <location>
        <begin position="658"/>
        <end position="904"/>
    </location>
</feature>
<evidence type="ECO:0000256" key="1">
    <source>
        <dbReference type="ARBA" id="ARBA00022614"/>
    </source>
</evidence>
<evidence type="ECO:0000256" key="3">
    <source>
        <dbReference type="SAM" id="MobiDB-lite"/>
    </source>
</evidence>
<comment type="caution">
    <text evidence="5">The sequence shown here is derived from an EMBL/GenBank/DDBJ whole genome shotgun (WGS) entry which is preliminary data.</text>
</comment>
<dbReference type="SUPFAM" id="SSF52058">
    <property type="entry name" value="L domain-like"/>
    <property type="match status" value="1"/>
</dbReference>
<feature type="compositionally biased region" description="Basic and acidic residues" evidence="3">
    <location>
        <begin position="678"/>
        <end position="688"/>
    </location>
</feature>
<feature type="region of interest" description="Disordered" evidence="3">
    <location>
        <begin position="667"/>
        <end position="688"/>
    </location>
</feature>
<dbReference type="PANTHER" id="PTHR23150:SF35">
    <property type="entry name" value="BLL6746 PROTEIN"/>
    <property type="match status" value="1"/>
</dbReference>
<dbReference type="Pfam" id="PF14516">
    <property type="entry name" value="AAA_35"/>
    <property type="match status" value="1"/>
</dbReference>
<keyword evidence="1" id="KW-0433">Leucine-rich repeat</keyword>
<dbReference type="Gene3D" id="3.90.1580.10">
    <property type="entry name" value="paralog of FGE (formylglycine-generating enzyme)"/>
    <property type="match status" value="1"/>
</dbReference>
<dbReference type="InterPro" id="IPR042095">
    <property type="entry name" value="SUMF_sf"/>
</dbReference>
<evidence type="ECO:0000313" key="5">
    <source>
        <dbReference type="EMBL" id="RDE50729.1"/>
    </source>
</evidence>
<dbReference type="PANTHER" id="PTHR23150">
    <property type="entry name" value="SULFATASE MODIFYING FACTOR 1, 2"/>
    <property type="match status" value="1"/>
</dbReference>
<dbReference type="Gene3D" id="3.80.10.10">
    <property type="entry name" value="Ribonuclease Inhibitor"/>
    <property type="match status" value="1"/>
</dbReference>
<dbReference type="Pfam" id="PF12799">
    <property type="entry name" value="LRR_4"/>
    <property type="match status" value="1"/>
</dbReference>
<dbReference type="InterPro" id="IPR005532">
    <property type="entry name" value="SUMF_dom"/>
</dbReference>
<proteinExistence type="predicted"/>
<evidence type="ECO:0000256" key="2">
    <source>
        <dbReference type="ARBA" id="ARBA00022737"/>
    </source>
</evidence>
<sequence length="907" mass="99571">MMDPAIDPGAVQPSEVQVGGPVDSSERVYITRDADREFTDLLRGGEFVNVVTSRQMGKTSLVYHAMLQLGPQGYRFAYLDLSPLRTETNPRIYFQSIVRGLARELEFGLDLDAFWAEHAQQAVSQAFIDFFRRVLDGTTGPVVVVLDEIDSTLELEFTDDLFTAIRSIYTSRPRETAFKRLTFCLVGVATPNELIKTRRTTPYNIGRTIWLSDFDPRRDTLEPLARTLSDNPAIAGAVLERILYWTGGQPYLTAWLCEEMRRQGAATPDAVDAIVEQSFVSLDRMHHDSHFEQTLRFINERIANSGEVIGLYERILRGAPEADQAANLAYAHLKLSGLVKRDEAGLLVPRNRIYQRLFNREWVEKSKPQMALTRARRVARFAVATLLVAVISGGYYYVSSVLPLQRQQEARQALEKLQVTLSKDARGFTVVGLPDQSKADVLKQALPHLQALGGDANSLALEVPAQAGFDLSMLGQLTGLRRLVISDPKFSDTGALAPLAGLQELDISATAVTDLAPLAGLTGLQRLSAAMTAVGNLAPLSRLDRLEVLELSDTPVTDLTPLAKLVNLRQVDLSNTRVVDLTPLSTLVRLEELDISRTAVIDLAPLKNLPVLRHLAIDGLGIRGFILAGVNGRVLEDPPSASAGAALLPGDSFRDCPQCPQMAVVPAGSFDMGSPKSEPGRFEDEAPQHKVTVPKAVAVARHEVRFDEWALCVKDGVCPALSDSGFGRGARPAINVSWDEATAYAAWLSKKSGKPYRLLSEAEWEYAARAGTATARYWGENPDQACEYANVVDKTAQARIQLPADWTIHNCSDGFAYAAPVGSFRPNGFGLYDLIGNAWEWVADCYGDYGSAPTDGSPWMDGECNSHVLRGGGWDDLPGYARSARRYWISPGRRDDSLGFRLARTLP</sequence>
<feature type="region of interest" description="Disordered" evidence="3">
    <location>
        <begin position="1"/>
        <end position="22"/>
    </location>
</feature>